<keyword evidence="1" id="KW-1133">Transmembrane helix</keyword>
<dbReference type="Proteomes" id="UP001651690">
    <property type="component" value="Unassembled WGS sequence"/>
</dbReference>
<name>A0ABT1M9C9_9MYCO</name>
<proteinExistence type="predicted"/>
<comment type="caution">
    <text evidence="2">The sequence shown here is derived from an EMBL/GenBank/DDBJ whole genome shotgun (WGS) entry which is preliminary data.</text>
</comment>
<evidence type="ECO:0000313" key="3">
    <source>
        <dbReference type="Proteomes" id="UP001651690"/>
    </source>
</evidence>
<protein>
    <submittedName>
        <fullName evidence="2">Uncharacterized protein</fullName>
    </submittedName>
</protein>
<feature type="transmembrane region" description="Helical" evidence="1">
    <location>
        <begin position="31"/>
        <end position="51"/>
    </location>
</feature>
<evidence type="ECO:0000256" key="1">
    <source>
        <dbReference type="SAM" id="Phobius"/>
    </source>
</evidence>
<accession>A0ABT1M9C9</accession>
<evidence type="ECO:0000313" key="2">
    <source>
        <dbReference type="EMBL" id="MCP9275784.1"/>
    </source>
</evidence>
<dbReference type="EMBL" id="JANDBD010000013">
    <property type="protein sequence ID" value="MCP9275784.1"/>
    <property type="molecule type" value="Genomic_DNA"/>
</dbReference>
<organism evidence="2 3">
    <name type="scientific">Mycolicibacterium arenosum</name>
    <dbReference type="NCBI Taxonomy" id="2952157"/>
    <lineage>
        <taxon>Bacteria</taxon>
        <taxon>Bacillati</taxon>
        <taxon>Actinomycetota</taxon>
        <taxon>Actinomycetes</taxon>
        <taxon>Mycobacteriales</taxon>
        <taxon>Mycobacteriaceae</taxon>
        <taxon>Mycolicibacterium</taxon>
    </lineage>
</organism>
<sequence length="52" mass="5236">MAAHPMGSGSAMPPSEWHSSGRAYAGGQTMALVRAGIIALVLLGVLAAIVLF</sequence>
<gene>
    <name evidence="2" type="ORF">NM203_26690</name>
</gene>
<keyword evidence="1" id="KW-0812">Transmembrane</keyword>
<reference evidence="2 3" key="1">
    <citation type="submission" date="2022-06" db="EMBL/GenBank/DDBJ databases">
        <title>Mycolicibacterium sp. CAU 1645 isolated from seawater.</title>
        <authorList>
            <person name="Kim W."/>
        </authorList>
    </citation>
    <scope>NUCLEOTIDE SEQUENCE [LARGE SCALE GENOMIC DNA]</scope>
    <source>
        <strain evidence="2 3">CAU 1645</strain>
    </source>
</reference>
<dbReference type="RefSeq" id="WP_255063640.1">
    <property type="nucleotide sequence ID" value="NZ_JANDBD010000013.1"/>
</dbReference>
<keyword evidence="3" id="KW-1185">Reference proteome</keyword>
<keyword evidence="1" id="KW-0472">Membrane</keyword>